<dbReference type="InterPro" id="IPR007096">
    <property type="entry name" value="RNA-dir_Rpol_cat_phage"/>
</dbReference>
<dbReference type="GO" id="GO:0003968">
    <property type="term" value="F:RNA-directed RNA polymerase activity"/>
    <property type="evidence" value="ECO:0007669"/>
    <property type="project" value="UniProtKB-KW"/>
</dbReference>
<dbReference type="Pfam" id="PF03431">
    <property type="entry name" value="RNA_replicase_B"/>
    <property type="match status" value="1"/>
</dbReference>
<evidence type="ECO:0000256" key="7">
    <source>
        <dbReference type="ARBA" id="ARBA00030248"/>
    </source>
</evidence>
<gene>
    <name evidence="11" type="primary">SRR7473382_1_3</name>
</gene>
<dbReference type="GeneID" id="80398938"/>
<sequence>MINIDYLGCTHPKTLAELLLAELASPCSLDLLVDLKNGDYNSYFSRKIEDYTHENSREYYIDNLALNLLKKNPCITSNQIDANTIENFLAGEAQCKETNLRLAATERGISQFDDEFFIAKGKIAAVLGNLPQKALNFGFGPGVNIGRKGVDTGAYAKYSVFRPSITSKAIPFAELFLKGTLWGQYLERGVGNKVNFEKVEAAEIAFVPKNYKIKRTIAIEPLMNTYFQKGLGQYIRERLLFNGVDLSQQTHNQEAAYRAQADGLATVDFKSASDTISSRLVLDMLPIDWYLALETFRTHYAKLPSGEVIHLEKFSSMGNGFTFELESLLFFAAAYAVVKLGSGRVDEIYVYGDDVILPKEDFARYQAFTKYLGFTINMEKTFVEGKFFESCGVDIYDGTNVRSFYLKNNLRNDFDIYECHNSLLAISDRWKIAIPDTIGFLQSLVAGKRRLFVPFPYAGGFHKHQGRDFGITGEGWEGSYHKALLYSPTTVQNEHYEPSVLSSLISPSDGFRSYRGVGNWRVRRTFFPAI</sequence>
<dbReference type="GO" id="GO:0039694">
    <property type="term" value="P:viral RNA genome replication"/>
    <property type="evidence" value="ECO:0007669"/>
    <property type="project" value="InterPro"/>
</dbReference>
<dbReference type="InterPro" id="IPR043502">
    <property type="entry name" value="DNA/RNA_pol_sf"/>
</dbReference>
<dbReference type="EMBL" id="BK014075">
    <property type="protein sequence ID" value="DAD52340.1"/>
    <property type="molecule type" value="Genomic_RNA"/>
</dbReference>
<keyword evidence="12" id="KW-1185">Reference proteome</keyword>
<keyword evidence="9" id="KW-0460">Magnesium</keyword>
<keyword evidence="9" id="KW-0479">Metal-binding</keyword>
<accession>A0A8S5L4I8</accession>
<evidence type="ECO:0000313" key="12">
    <source>
        <dbReference type="Proteomes" id="UP000680303"/>
    </source>
</evidence>
<dbReference type="PROSITE" id="PS50522">
    <property type="entry name" value="RDRP_PHAGE"/>
    <property type="match status" value="1"/>
</dbReference>
<evidence type="ECO:0000313" key="11">
    <source>
        <dbReference type="EMBL" id="DAD52340.1"/>
    </source>
</evidence>
<dbReference type="SUPFAM" id="SSF56672">
    <property type="entry name" value="DNA/RNA polymerases"/>
    <property type="match status" value="1"/>
</dbReference>
<comment type="catalytic activity">
    <reaction evidence="8">
        <text>RNA(n) + a ribonucleoside 5'-triphosphate = RNA(n+1) + diphosphate</text>
        <dbReference type="Rhea" id="RHEA:21248"/>
        <dbReference type="Rhea" id="RHEA-COMP:14527"/>
        <dbReference type="Rhea" id="RHEA-COMP:17342"/>
        <dbReference type="ChEBI" id="CHEBI:33019"/>
        <dbReference type="ChEBI" id="CHEBI:61557"/>
        <dbReference type="ChEBI" id="CHEBI:140395"/>
        <dbReference type="EC" id="2.7.7.48"/>
    </reaction>
</comment>
<keyword evidence="4" id="KW-0548">Nucleotidyltransferase</keyword>
<evidence type="ECO:0000256" key="3">
    <source>
        <dbReference type="ARBA" id="ARBA00022679"/>
    </source>
</evidence>
<feature type="binding site" evidence="9">
    <location>
        <position position="268"/>
    </location>
    <ligand>
        <name>Mg(2+)</name>
        <dbReference type="ChEBI" id="CHEBI:18420"/>
        <label>2</label>
    </ligand>
</feature>
<keyword evidence="5" id="KW-0547">Nucleotide-binding</keyword>
<comment type="cofactor">
    <cofactor evidence="9">
        <name>Mg(2+)</name>
        <dbReference type="ChEBI" id="CHEBI:18420"/>
    </cofactor>
    <text evidence="9">Binds 2 Mg(2+) per subunit.</text>
</comment>
<evidence type="ECO:0000256" key="6">
    <source>
        <dbReference type="ARBA" id="ARBA00022953"/>
    </source>
</evidence>
<reference evidence="11" key="1">
    <citation type="submission" date="2020-09" db="EMBL/GenBank/DDBJ databases">
        <title>Leviviricetes taxonomy.</title>
        <authorList>
            <person name="Stockdale S.R."/>
            <person name="Callanan J."/>
            <person name="Adriaenssens E.M."/>
            <person name="Kuhn J.H."/>
            <person name="Rumnieks J."/>
            <person name="Shkoporov A."/>
            <person name="Draper L.A."/>
            <person name="Ross P."/>
            <person name="Hill C."/>
        </authorList>
    </citation>
    <scope>NUCLEOTIDE SEQUENCE</scope>
</reference>
<feature type="binding site" evidence="9">
    <location>
        <position position="354"/>
    </location>
    <ligand>
        <name>Mg(2+)</name>
        <dbReference type="ChEBI" id="CHEBI:18420"/>
        <label>2</label>
    </ligand>
</feature>
<evidence type="ECO:0000256" key="9">
    <source>
        <dbReference type="PIRSR" id="PIRSR605093-1"/>
    </source>
</evidence>
<protein>
    <recommendedName>
        <fullName evidence="1">RNA-directed RNA polymerase</fullName>
        <ecNumber evidence="1">2.7.7.48</ecNumber>
    </recommendedName>
    <alternativeName>
        <fullName evidence="7">RNA replicase beta chain</fullName>
    </alternativeName>
</protein>
<evidence type="ECO:0000256" key="4">
    <source>
        <dbReference type="ARBA" id="ARBA00022695"/>
    </source>
</evidence>
<name>A0A8S5L4I8_9VIRU</name>
<evidence type="ECO:0000256" key="5">
    <source>
        <dbReference type="ARBA" id="ARBA00022741"/>
    </source>
</evidence>
<dbReference type="KEGG" id="vg:80398938"/>
<keyword evidence="2 11" id="KW-0696">RNA-directed RNA polymerase</keyword>
<evidence type="ECO:0000256" key="2">
    <source>
        <dbReference type="ARBA" id="ARBA00022484"/>
    </source>
</evidence>
<evidence type="ECO:0000256" key="8">
    <source>
        <dbReference type="ARBA" id="ARBA00048744"/>
    </source>
</evidence>
<organism evidence="11 12">
    <name type="scientific">ssRNA phage SRR7473382_1</name>
    <dbReference type="NCBI Taxonomy" id="2786626"/>
    <lineage>
        <taxon>Viruses</taxon>
        <taxon>Riboviria</taxon>
        <taxon>Orthornavirae</taxon>
        <taxon>Lenarviricota</taxon>
        <taxon>Leviviricetes</taxon>
        <taxon>Norzivirales</taxon>
        <taxon>Fiersviridae</taxon>
        <taxon>Pudlivirus</taxon>
        <taxon>Pudlivirus limivicinum</taxon>
    </lineage>
</organism>
<evidence type="ECO:0000259" key="10">
    <source>
        <dbReference type="PROSITE" id="PS50522"/>
    </source>
</evidence>
<dbReference type="InterPro" id="IPR005093">
    <property type="entry name" value="RNArep_beta"/>
</dbReference>
<evidence type="ECO:0000256" key="1">
    <source>
        <dbReference type="ARBA" id="ARBA00012494"/>
    </source>
</evidence>
<keyword evidence="6" id="KW-0693">Viral RNA replication</keyword>
<keyword evidence="3" id="KW-0808">Transferase</keyword>
<dbReference type="RefSeq" id="YP_010769816.1">
    <property type="nucleotide sequence ID" value="NC_074080.1"/>
</dbReference>
<dbReference type="GO" id="GO:0000166">
    <property type="term" value="F:nucleotide binding"/>
    <property type="evidence" value="ECO:0007669"/>
    <property type="project" value="UniProtKB-KW"/>
</dbReference>
<feature type="binding site" evidence="9">
    <location>
        <position position="353"/>
    </location>
    <ligand>
        <name>Mg(2+)</name>
        <dbReference type="ChEBI" id="CHEBI:18420"/>
        <label>2</label>
    </ligand>
</feature>
<dbReference type="Proteomes" id="UP000680303">
    <property type="component" value="Segment"/>
</dbReference>
<feature type="domain" description="RdRp catalytic" evidence="10">
    <location>
        <begin position="253"/>
        <end position="385"/>
    </location>
</feature>
<dbReference type="EC" id="2.7.7.48" evidence="1"/>
<proteinExistence type="predicted"/>
<dbReference type="GO" id="GO:0046872">
    <property type="term" value="F:metal ion binding"/>
    <property type="evidence" value="ECO:0007669"/>
    <property type="project" value="UniProtKB-KW"/>
</dbReference>